<organism evidence="3 4">
    <name type="scientific">Thauera phenolivorans</name>
    <dbReference type="NCBI Taxonomy" id="1792543"/>
    <lineage>
        <taxon>Bacteria</taxon>
        <taxon>Pseudomonadati</taxon>
        <taxon>Pseudomonadota</taxon>
        <taxon>Betaproteobacteria</taxon>
        <taxon>Rhodocyclales</taxon>
        <taxon>Zoogloeaceae</taxon>
        <taxon>Thauera</taxon>
    </lineage>
</organism>
<dbReference type="AlphaFoldDB" id="A0A7X7R7U3"/>
<evidence type="ECO:0000313" key="3">
    <source>
        <dbReference type="EMBL" id="NLF54102.1"/>
    </source>
</evidence>
<dbReference type="PANTHER" id="PTHR34606">
    <property type="entry name" value="BON DOMAIN-CONTAINING PROTEIN"/>
    <property type="match status" value="1"/>
</dbReference>
<dbReference type="Proteomes" id="UP000536534">
    <property type="component" value="Unassembled WGS sequence"/>
</dbReference>
<dbReference type="EMBL" id="JAAYYV010000181">
    <property type="protein sequence ID" value="NLF54102.1"/>
    <property type="molecule type" value="Genomic_DNA"/>
</dbReference>
<dbReference type="InterPro" id="IPR007055">
    <property type="entry name" value="BON_dom"/>
</dbReference>
<sequence>MNKKLNAAIAAGILALSATSALQAADRHAQASTDHAPSESAAERFIDDAAITASIKARHAQDDLVRAFVIEVETVGGEVQLSGFTASPEEKERAEKLALGVDGVRAVRNDIVVRAAAD</sequence>
<keyword evidence="1" id="KW-0732">Signal</keyword>
<dbReference type="SMART" id="SM00749">
    <property type="entry name" value="BON"/>
    <property type="match status" value="1"/>
</dbReference>
<feature type="domain" description="BON" evidence="2">
    <location>
        <begin position="47"/>
        <end position="115"/>
    </location>
</feature>
<feature type="signal peptide" evidence="1">
    <location>
        <begin position="1"/>
        <end position="24"/>
    </location>
</feature>
<dbReference type="PANTHER" id="PTHR34606:SF16">
    <property type="entry name" value="BON DOMAIN-CONTAINING PROTEIN"/>
    <property type="match status" value="1"/>
</dbReference>
<accession>A0A7X7R7U3</accession>
<dbReference type="InterPro" id="IPR051686">
    <property type="entry name" value="Lipoprotein_DolP"/>
</dbReference>
<dbReference type="InterPro" id="IPR014004">
    <property type="entry name" value="Transpt-assoc_nodulatn_dom_bac"/>
</dbReference>
<evidence type="ECO:0000256" key="1">
    <source>
        <dbReference type="SAM" id="SignalP"/>
    </source>
</evidence>
<proteinExistence type="predicted"/>
<feature type="chain" id="PRO_5030669819" evidence="1">
    <location>
        <begin position="25"/>
        <end position="118"/>
    </location>
</feature>
<evidence type="ECO:0000259" key="2">
    <source>
        <dbReference type="PROSITE" id="PS50914"/>
    </source>
</evidence>
<protein>
    <submittedName>
        <fullName evidence="3">BON domain-containing protein</fullName>
    </submittedName>
</protein>
<comment type="caution">
    <text evidence="3">The sequence shown here is derived from an EMBL/GenBank/DDBJ whole genome shotgun (WGS) entry which is preliminary data.</text>
</comment>
<evidence type="ECO:0000313" key="4">
    <source>
        <dbReference type="Proteomes" id="UP000536534"/>
    </source>
</evidence>
<dbReference type="PROSITE" id="PS50914">
    <property type="entry name" value="BON"/>
    <property type="match status" value="1"/>
</dbReference>
<dbReference type="Gene3D" id="3.30.1340.30">
    <property type="match status" value="1"/>
</dbReference>
<name>A0A7X7R7U3_9RHOO</name>
<gene>
    <name evidence="3" type="ORF">GX576_06855</name>
</gene>
<dbReference type="Pfam" id="PF04972">
    <property type="entry name" value="BON"/>
    <property type="match status" value="1"/>
</dbReference>
<reference evidence="3 4" key="1">
    <citation type="journal article" date="2020" name="Biotechnol. Biofuels">
        <title>New insights from the biogas microbiome by comprehensive genome-resolved metagenomics of nearly 1600 species originating from multiple anaerobic digesters.</title>
        <authorList>
            <person name="Campanaro S."/>
            <person name="Treu L."/>
            <person name="Rodriguez-R L.M."/>
            <person name="Kovalovszki A."/>
            <person name="Ziels R.M."/>
            <person name="Maus I."/>
            <person name="Zhu X."/>
            <person name="Kougias P.G."/>
            <person name="Basile A."/>
            <person name="Luo G."/>
            <person name="Schluter A."/>
            <person name="Konstantinidis K.T."/>
            <person name="Angelidaki I."/>
        </authorList>
    </citation>
    <scope>NUCLEOTIDE SEQUENCE [LARGE SCALE GENOMIC DNA]</scope>
    <source>
        <strain evidence="3">AS06rmzACSIP_256</strain>
    </source>
</reference>